<proteinExistence type="predicted"/>
<gene>
    <name evidence="1" type="ORF">AYM40_01635</name>
</gene>
<dbReference type="EMBL" id="CP014578">
    <property type="protein sequence ID" value="ANB71206.1"/>
    <property type="molecule type" value="Genomic_DNA"/>
</dbReference>
<protein>
    <recommendedName>
        <fullName evidence="3">Cell wall anchor protein</fullName>
    </recommendedName>
</protein>
<organism evidence="1 2">
    <name type="scientific">Paraburkholderia phytofirmans OLGA172</name>
    <dbReference type="NCBI Taxonomy" id="1417228"/>
    <lineage>
        <taxon>Bacteria</taxon>
        <taxon>Pseudomonadati</taxon>
        <taxon>Pseudomonadota</taxon>
        <taxon>Betaproteobacteria</taxon>
        <taxon>Burkholderiales</taxon>
        <taxon>Burkholderiaceae</taxon>
        <taxon>Paraburkholderia</taxon>
    </lineage>
</organism>
<reference evidence="1 2" key="1">
    <citation type="journal article" date="2016" name="Gene">
        <title>PacBio SMRT assembly of a complex multi-replicon genome reveals chlorocatechol degradative operon in a region of genome plasticity.</title>
        <authorList>
            <person name="Ricker N."/>
            <person name="Shen S.Y."/>
            <person name="Goordial J."/>
            <person name="Jin S."/>
            <person name="Fulthorpe R.R."/>
        </authorList>
    </citation>
    <scope>NUCLEOTIDE SEQUENCE [LARGE SCALE GENOMIC DNA]</scope>
    <source>
        <strain evidence="1 2">OLGA172</strain>
    </source>
</reference>
<evidence type="ECO:0008006" key="3">
    <source>
        <dbReference type="Google" id="ProtNLM"/>
    </source>
</evidence>
<evidence type="ECO:0000313" key="1">
    <source>
        <dbReference type="EMBL" id="ANB71206.1"/>
    </source>
</evidence>
<keyword evidence="2" id="KW-1185">Reference proteome</keyword>
<dbReference type="AlphaFoldDB" id="A0A160FHI8"/>
<dbReference type="Proteomes" id="UP000076852">
    <property type="component" value="Chromosome 1"/>
</dbReference>
<name>A0A160FHI8_9BURK</name>
<accession>A0A160FHI8</accession>
<dbReference type="KEGG" id="buz:AYM40_01635"/>
<dbReference type="InterPro" id="IPR013783">
    <property type="entry name" value="Ig-like_fold"/>
</dbReference>
<dbReference type="RefSeq" id="WP_082854909.1">
    <property type="nucleotide sequence ID" value="NZ_CP014578.1"/>
</dbReference>
<dbReference type="OrthoDB" id="8572778at2"/>
<evidence type="ECO:0000313" key="2">
    <source>
        <dbReference type="Proteomes" id="UP000076852"/>
    </source>
</evidence>
<dbReference type="Gene3D" id="2.60.40.10">
    <property type="entry name" value="Immunoglobulins"/>
    <property type="match status" value="1"/>
</dbReference>
<sequence length="613" mass="61970">MPTTLSGTVATGAPVSGANVQIVDSTGKSVTVTADAKGNYQVPLTGLTTPFAVFATDPSGIAPPLASVVPAIPANSSAPVIANVTSLTTAAAALVTQSGNPLDLANSQNLSSLVTLAAVSKAVQTLSNATANILSANNLDPKSFDPIATPFTANQTGADAALDAVQVIPATGSAGGFQLISTANPNSSANLALNSGATASSSLPAPPATGAFLAPLMTALTECLGGSSGSCSQAIDASYKDNGFTSFTQAHPSLAASGVSLGVAKILEFMPGTSGKQVLIALPYTTSGGASGFEYTVAQQTANGWDIIGNQQQYNVHIQSFIQRRQTLDNDTWPSNVSRWESGIDIAIPLGAAGTPNPANLASASVTGPGITGTIYYVLPAQAGSSLMSIARAPQTSVPTGGRTSNTQAWGYRWSWQTLPGVTGTFVPSSNNLGQKYAPQPIDVSTVPEYATYTVTFYDASGTQIGQTSVVNPTPNIAATNGANIPWQTLSGDTIHAFLNPNGPQAAAQQTVNVSWSNLVNGANIAPLVTFPEITTQGSAATDNIVGVGQGPASVNASGTYSTSVTAGVNQAGTQTCPSACSFAAFASGITRNLDLSSNYGQISLDAYWGYSE</sequence>